<dbReference type="EMBL" id="AP022038">
    <property type="protein sequence ID" value="BBR39963.1"/>
    <property type="molecule type" value="Genomic_DNA"/>
</dbReference>
<name>A0A6S5DDK1_AERVE</name>
<reference evidence="1 2" key="1">
    <citation type="submission" date="2019-12" db="EMBL/GenBank/DDBJ databases">
        <title>complete genome sequences of Aeromonas veronii str. WP3-W19-ESBL-03 isolated from wastewater treatment plant effluent.</title>
        <authorList>
            <person name="Sekizuka T."/>
            <person name="Itokawa K."/>
            <person name="Yatsu K."/>
            <person name="Inamine Y."/>
            <person name="Kuroda M."/>
        </authorList>
    </citation>
    <scope>NUCLEOTIDE SEQUENCE [LARGE SCALE GENOMIC DNA]</scope>
    <source>
        <strain evidence="1 2">WP3-W19-ESBL-03</strain>
    </source>
</reference>
<sequence>MLFVFSGILLSNDGNGFVVAAMSNNGPNFNLVIEIDILLCIGLQRRAGVSAFRAKEAGQYTGLLPQTLQLDVIQLDLLG</sequence>
<dbReference type="AlphaFoldDB" id="A0A6S5DDK1"/>
<dbReference type="Proteomes" id="UP000515442">
    <property type="component" value="Chromosome"/>
</dbReference>
<organism evidence="1 2">
    <name type="scientific">Aeromonas veronii</name>
    <dbReference type="NCBI Taxonomy" id="654"/>
    <lineage>
        <taxon>Bacteria</taxon>
        <taxon>Pseudomonadati</taxon>
        <taxon>Pseudomonadota</taxon>
        <taxon>Gammaproteobacteria</taxon>
        <taxon>Aeromonadales</taxon>
        <taxon>Aeromonadaceae</taxon>
        <taxon>Aeromonas</taxon>
    </lineage>
</organism>
<gene>
    <name evidence="1" type="ORF">WP3W19E03_24880</name>
</gene>
<proteinExistence type="predicted"/>
<protein>
    <submittedName>
        <fullName evidence="1">Uncharacterized protein</fullName>
    </submittedName>
</protein>
<accession>A0A6S5DDK1</accession>
<evidence type="ECO:0000313" key="2">
    <source>
        <dbReference type="Proteomes" id="UP000515442"/>
    </source>
</evidence>
<evidence type="ECO:0000313" key="1">
    <source>
        <dbReference type="EMBL" id="BBR39963.1"/>
    </source>
</evidence>